<dbReference type="AlphaFoldDB" id="A0A9P4QUS7"/>
<evidence type="ECO:0000256" key="1">
    <source>
        <dbReference type="ARBA" id="ARBA00005964"/>
    </source>
</evidence>
<dbReference type="InterPro" id="IPR019826">
    <property type="entry name" value="Carboxylesterase_B_AS"/>
</dbReference>
<proteinExistence type="inferred from homology"/>
<feature type="chain" id="PRO_5040543218" description="Carboxylic ester hydrolase" evidence="3">
    <location>
        <begin position="20"/>
        <end position="569"/>
    </location>
</feature>
<dbReference type="InterPro" id="IPR002018">
    <property type="entry name" value="CarbesteraseB"/>
</dbReference>
<dbReference type="InterPro" id="IPR029058">
    <property type="entry name" value="AB_hydrolase_fold"/>
</dbReference>
<reference evidence="5" key="1">
    <citation type="journal article" date="2020" name="Stud. Mycol.">
        <title>101 Dothideomycetes genomes: a test case for predicting lifestyles and emergence of pathogens.</title>
        <authorList>
            <person name="Haridas S."/>
            <person name="Albert R."/>
            <person name="Binder M."/>
            <person name="Bloem J."/>
            <person name="Labutti K."/>
            <person name="Salamov A."/>
            <person name="Andreopoulos B."/>
            <person name="Baker S."/>
            <person name="Barry K."/>
            <person name="Bills G."/>
            <person name="Bluhm B."/>
            <person name="Cannon C."/>
            <person name="Castanera R."/>
            <person name="Culley D."/>
            <person name="Daum C."/>
            <person name="Ezra D."/>
            <person name="Gonzalez J."/>
            <person name="Henrissat B."/>
            <person name="Kuo A."/>
            <person name="Liang C."/>
            <person name="Lipzen A."/>
            <person name="Lutzoni F."/>
            <person name="Magnuson J."/>
            <person name="Mondo S."/>
            <person name="Nolan M."/>
            <person name="Ohm R."/>
            <person name="Pangilinan J."/>
            <person name="Park H.-J."/>
            <person name="Ramirez L."/>
            <person name="Alfaro M."/>
            <person name="Sun H."/>
            <person name="Tritt A."/>
            <person name="Yoshinaga Y."/>
            <person name="Zwiers L.-H."/>
            <person name="Turgeon B."/>
            <person name="Goodwin S."/>
            <person name="Spatafora J."/>
            <person name="Crous P."/>
            <person name="Grigoriev I."/>
        </authorList>
    </citation>
    <scope>NUCLEOTIDE SEQUENCE</scope>
    <source>
        <strain evidence="5">CBS 125425</strain>
    </source>
</reference>
<evidence type="ECO:0000313" key="6">
    <source>
        <dbReference type="Proteomes" id="UP000799444"/>
    </source>
</evidence>
<dbReference type="Gene3D" id="3.40.50.1820">
    <property type="entry name" value="alpha/beta hydrolase"/>
    <property type="match status" value="1"/>
</dbReference>
<accession>A0A9P4QUS7</accession>
<dbReference type="PANTHER" id="PTHR11559">
    <property type="entry name" value="CARBOXYLESTERASE"/>
    <property type="match status" value="1"/>
</dbReference>
<organism evidence="5 6">
    <name type="scientific">Polyplosphaeria fusca</name>
    <dbReference type="NCBI Taxonomy" id="682080"/>
    <lineage>
        <taxon>Eukaryota</taxon>
        <taxon>Fungi</taxon>
        <taxon>Dikarya</taxon>
        <taxon>Ascomycota</taxon>
        <taxon>Pezizomycotina</taxon>
        <taxon>Dothideomycetes</taxon>
        <taxon>Pleosporomycetidae</taxon>
        <taxon>Pleosporales</taxon>
        <taxon>Tetraplosphaeriaceae</taxon>
        <taxon>Polyplosphaeria</taxon>
    </lineage>
</organism>
<dbReference type="EMBL" id="ML996197">
    <property type="protein sequence ID" value="KAF2731392.1"/>
    <property type="molecule type" value="Genomic_DNA"/>
</dbReference>
<feature type="signal peptide" evidence="3">
    <location>
        <begin position="1"/>
        <end position="19"/>
    </location>
</feature>
<dbReference type="Pfam" id="PF00135">
    <property type="entry name" value="COesterase"/>
    <property type="match status" value="1"/>
</dbReference>
<comment type="similarity">
    <text evidence="1 3">Belongs to the type-B carboxylesterase/lipase family.</text>
</comment>
<gene>
    <name evidence="5" type="ORF">EJ04DRAFT_579195</name>
</gene>
<keyword evidence="6" id="KW-1185">Reference proteome</keyword>
<evidence type="ECO:0000313" key="5">
    <source>
        <dbReference type="EMBL" id="KAF2731392.1"/>
    </source>
</evidence>
<evidence type="ECO:0000256" key="3">
    <source>
        <dbReference type="RuleBase" id="RU361235"/>
    </source>
</evidence>
<keyword evidence="3" id="KW-0732">Signal</keyword>
<dbReference type="Proteomes" id="UP000799444">
    <property type="component" value="Unassembled WGS sequence"/>
</dbReference>
<dbReference type="SUPFAM" id="SSF53474">
    <property type="entry name" value="alpha/beta-Hydrolases"/>
    <property type="match status" value="1"/>
</dbReference>
<dbReference type="GO" id="GO:0016787">
    <property type="term" value="F:hydrolase activity"/>
    <property type="evidence" value="ECO:0007669"/>
    <property type="project" value="UniProtKB-KW"/>
</dbReference>
<dbReference type="PROSITE" id="PS00122">
    <property type="entry name" value="CARBOXYLESTERASE_B_1"/>
    <property type="match status" value="1"/>
</dbReference>
<feature type="domain" description="Carboxylesterase type B" evidence="4">
    <location>
        <begin position="50"/>
        <end position="563"/>
    </location>
</feature>
<dbReference type="EC" id="3.1.1.-" evidence="3"/>
<evidence type="ECO:0000259" key="4">
    <source>
        <dbReference type="Pfam" id="PF00135"/>
    </source>
</evidence>
<dbReference type="InterPro" id="IPR019819">
    <property type="entry name" value="Carboxylesterase_B_CS"/>
</dbReference>
<dbReference type="PROSITE" id="PS00941">
    <property type="entry name" value="CARBOXYLESTERASE_B_2"/>
    <property type="match status" value="1"/>
</dbReference>
<name>A0A9P4QUS7_9PLEO</name>
<dbReference type="InterPro" id="IPR050309">
    <property type="entry name" value="Type-B_Carboxylest/Lipase"/>
</dbReference>
<evidence type="ECO:0000256" key="2">
    <source>
        <dbReference type="ARBA" id="ARBA00022801"/>
    </source>
</evidence>
<protein>
    <recommendedName>
        <fullName evidence="3">Carboxylic ester hydrolase</fullName>
        <ecNumber evidence="3">3.1.1.-</ecNumber>
    </recommendedName>
</protein>
<comment type="caution">
    <text evidence="5">The sequence shown here is derived from an EMBL/GenBank/DDBJ whole genome shotgun (WGS) entry which is preliminary data.</text>
</comment>
<dbReference type="OrthoDB" id="408631at2759"/>
<keyword evidence="2 3" id="KW-0378">Hydrolase</keyword>
<sequence length="569" mass="62674">MRLAQLFGAIALLSASTTAYHTRQAGNQTNSTLPVVDLGYELYQASAFNESKRYYSFTNIRYSAKPVRFGLPTTPVTNRADIKDGKDDRICPQSGPAWFLLGQKWLSQVVLGIQCKECFTPYVPQGASWNLPLAKPDPREMEDCLFLDVFVPERVFKAAGKGKGAAVLVWFTGGGYTFGKKDSNPVGLLAASGKGNVNASDIIHISINYRLGAMGFTSGPAYQAEGGVPNLGLYDQRFALEWIQKYIHLFGGDKDRVTLFGESSGGGSIFHQITAYGGTKGPVPFKRAVPLSAGWAPVTSTQAQDDIYHLLLNITNSTSIADLRNVSEADFLRANSLMVGYNTTYGNFMYNPVVDDDFVPALPGQLFAQGAFDKNIEVMYSLVTHEGDFFAAPYLNTSELTRATIDSVFPYMPSSSIDHVMTTLYPPIFNGTYGYTSEYSRTALIIADSIIICHTRYLAKAFNNNVYSYLFAMPPAYHGMDNLYTYYDGGAVSSEDVTMVMNRTIAVTVQELITSFAKNGVPQAEGVGRFGVYGEEGMVLRLSNSTGFQEVRDKTPDERCRWWQNVKYS</sequence>